<dbReference type="GeneID" id="68100807"/>
<evidence type="ECO:0000256" key="7">
    <source>
        <dbReference type="ARBA" id="ARBA00023002"/>
    </source>
</evidence>
<dbReference type="GO" id="GO:0071949">
    <property type="term" value="F:FAD binding"/>
    <property type="evidence" value="ECO:0007669"/>
    <property type="project" value="InterPro"/>
</dbReference>
<comment type="caution">
    <text evidence="12">The sequence shown here is derived from an EMBL/GenBank/DDBJ whole genome shotgun (WGS) entry which is preliminary data.</text>
</comment>
<feature type="signal peptide" evidence="10">
    <location>
        <begin position="1"/>
        <end position="20"/>
    </location>
</feature>
<evidence type="ECO:0000256" key="9">
    <source>
        <dbReference type="ARBA" id="ARBA00038897"/>
    </source>
</evidence>
<dbReference type="InterPro" id="IPR016171">
    <property type="entry name" value="Vanillyl_alc_oxidase_C-sub2"/>
</dbReference>
<dbReference type="InterPro" id="IPR004113">
    <property type="entry name" value="FAD-bd_oxidored_4_C"/>
</dbReference>
<accession>A0AA88GJH0</accession>
<feature type="domain" description="FAD-binding PCMH-type" evidence="11">
    <location>
        <begin position="114"/>
        <end position="293"/>
    </location>
</feature>
<name>A0AA88GJH0_NAELO</name>
<comment type="similarity">
    <text evidence="3">Belongs to the FAD-binding oxidoreductase/transferase type 4 family.</text>
</comment>
<evidence type="ECO:0000256" key="8">
    <source>
        <dbReference type="ARBA" id="ARBA00023128"/>
    </source>
</evidence>
<keyword evidence="7" id="KW-0560">Oxidoreductase</keyword>
<evidence type="ECO:0000256" key="1">
    <source>
        <dbReference type="ARBA" id="ARBA00001974"/>
    </source>
</evidence>
<evidence type="ECO:0000256" key="10">
    <source>
        <dbReference type="SAM" id="SignalP"/>
    </source>
</evidence>
<dbReference type="Proteomes" id="UP000816034">
    <property type="component" value="Unassembled WGS sequence"/>
</dbReference>
<dbReference type="GO" id="GO:1903457">
    <property type="term" value="P:lactate catabolic process"/>
    <property type="evidence" value="ECO:0007669"/>
    <property type="project" value="TreeGrafter"/>
</dbReference>
<dbReference type="AlphaFoldDB" id="A0AA88GJH0"/>
<dbReference type="Gene3D" id="3.30.70.2740">
    <property type="match status" value="1"/>
</dbReference>
<dbReference type="GO" id="GO:0004458">
    <property type="term" value="F:D-lactate dehydrogenase (cytochrome) activity"/>
    <property type="evidence" value="ECO:0007669"/>
    <property type="project" value="UniProtKB-EC"/>
</dbReference>
<feature type="chain" id="PRO_5041700785" description="D-lactate dehydrogenase (cytochrome)" evidence="10">
    <location>
        <begin position="21"/>
        <end position="555"/>
    </location>
</feature>
<dbReference type="PANTHER" id="PTHR11748:SF111">
    <property type="entry name" value="D-LACTATE DEHYDROGENASE, MITOCHONDRIAL-RELATED"/>
    <property type="match status" value="1"/>
</dbReference>
<keyword evidence="4" id="KW-0285">Flavoprotein</keyword>
<keyword evidence="6" id="KW-0809">Transit peptide</keyword>
<dbReference type="SUPFAM" id="SSF55103">
    <property type="entry name" value="FAD-linked oxidases, C-terminal domain"/>
    <property type="match status" value="1"/>
</dbReference>
<dbReference type="FunFam" id="3.30.70.2740:FF:000001">
    <property type="entry name" value="D-lactate dehydrogenase mitochondrial"/>
    <property type="match status" value="1"/>
</dbReference>
<protein>
    <recommendedName>
        <fullName evidence="9">D-lactate dehydrogenase (cytochrome)</fullName>
        <ecNumber evidence="9">1.1.2.4</ecNumber>
    </recommendedName>
</protein>
<evidence type="ECO:0000259" key="11">
    <source>
        <dbReference type="PROSITE" id="PS51387"/>
    </source>
</evidence>
<comment type="cofactor">
    <cofactor evidence="1">
        <name>FAD</name>
        <dbReference type="ChEBI" id="CHEBI:57692"/>
    </cofactor>
</comment>
<dbReference type="InterPro" id="IPR016166">
    <property type="entry name" value="FAD-bd_PCMH"/>
</dbReference>
<evidence type="ECO:0000256" key="4">
    <source>
        <dbReference type="ARBA" id="ARBA00022630"/>
    </source>
</evidence>
<comment type="subcellular location">
    <subcellularLocation>
        <location evidence="2">Mitochondrion</location>
    </subcellularLocation>
</comment>
<evidence type="ECO:0000256" key="2">
    <source>
        <dbReference type="ARBA" id="ARBA00004173"/>
    </source>
</evidence>
<dbReference type="GO" id="GO:0005739">
    <property type="term" value="C:mitochondrion"/>
    <property type="evidence" value="ECO:0007669"/>
    <property type="project" value="UniProtKB-SubCell"/>
</dbReference>
<dbReference type="InterPro" id="IPR036318">
    <property type="entry name" value="FAD-bd_PCMH-like_sf"/>
</dbReference>
<organism evidence="12 13">
    <name type="scientific">Naegleria lovaniensis</name>
    <name type="common">Amoeba</name>
    <dbReference type="NCBI Taxonomy" id="51637"/>
    <lineage>
        <taxon>Eukaryota</taxon>
        <taxon>Discoba</taxon>
        <taxon>Heterolobosea</taxon>
        <taxon>Tetramitia</taxon>
        <taxon>Eutetramitia</taxon>
        <taxon>Vahlkampfiidae</taxon>
        <taxon>Naegleria</taxon>
    </lineage>
</organism>
<evidence type="ECO:0000256" key="5">
    <source>
        <dbReference type="ARBA" id="ARBA00022827"/>
    </source>
</evidence>
<dbReference type="PANTHER" id="PTHR11748">
    <property type="entry name" value="D-LACTATE DEHYDROGENASE"/>
    <property type="match status" value="1"/>
</dbReference>
<keyword evidence="10" id="KW-0732">Signal</keyword>
<reference evidence="12 13" key="1">
    <citation type="journal article" date="2018" name="BMC Genomics">
        <title>The genome of Naegleria lovaniensis, the basis for a comparative approach to unravel pathogenicity factors of the human pathogenic amoeba N. fowleri.</title>
        <authorList>
            <person name="Liechti N."/>
            <person name="Schurch N."/>
            <person name="Bruggmann R."/>
            <person name="Wittwer M."/>
        </authorList>
    </citation>
    <scope>NUCLEOTIDE SEQUENCE [LARGE SCALE GENOMIC DNA]</scope>
    <source>
        <strain evidence="12 13">ATCC 30569</strain>
    </source>
</reference>
<keyword evidence="5" id="KW-0274">FAD</keyword>
<dbReference type="FunFam" id="1.10.45.10:FF:000001">
    <property type="entry name" value="D-lactate dehydrogenase mitochondrial"/>
    <property type="match status" value="1"/>
</dbReference>
<keyword evidence="13" id="KW-1185">Reference proteome</keyword>
<dbReference type="Pfam" id="PF02913">
    <property type="entry name" value="FAD-oxidase_C"/>
    <property type="match status" value="1"/>
</dbReference>
<dbReference type="InterPro" id="IPR016169">
    <property type="entry name" value="FAD-bd_PCMH_sub2"/>
</dbReference>
<dbReference type="PROSITE" id="PS51387">
    <property type="entry name" value="FAD_PCMH"/>
    <property type="match status" value="1"/>
</dbReference>
<keyword evidence="8" id="KW-0496">Mitochondrion</keyword>
<dbReference type="InterPro" id="IPR006094">
    <property type="entry name" value="Oxid_FAD_bind_N"/>
</dbReference>
<sequence length="555" mass="61060">MIGKALIVVLLAVVVYQTLQIQEYKQQLDKSVGINSSRNTEQVSSKTIIHDEKSKAENTDSTIPYSTFTAKHYDSILNILGGDQSRLFSTKFGPKDDNQTLTVEKYTIDASHFHRGKADVVVFPTSNEEVSKIMALCVNERIPIVAQGTLTGLEGGAVPYEGGVALNLRLMRSVIRIYEEDLQVQVQVGIKKSELNEYLEKQGLMFAVDPGSDSSIGGQLSTGASGTLSIAHGTIRENVIQLKVVLPDEQGTIITTKSRALKSSTGFDLTHLFVGSEGLLGIIVEATLKIIAKPSKVLASRVIFNTISEAAKTVIEIKSRGVSQMARCELINKYGIMAVNKLFNRTYETKPTLFFEFHGSDEASLKVSSTIVQEIAQKHNGYGYLATTDENEQKEVWHARRNVYYAAFRLKEGKKGDVKLYVTDVCVPISKLAQIIEVSEKEIVEFNEKQANAGNFTLPPAIVGHVADGNFHFMIPYLDSNKQELEAILKFNDELVQRAIQLEGTCSGEHGVGIGKQGGLSIEHSPEAVELMRTIKKAIDKNQVLNRGKVFPCCD</sequence>
<proteinExistence type="inferred from homology"/>
<evidence type="ECO:0000256" key="3">
    <source>
        <dbReference type="ARBA" id="ARBA00008000"/>
    </source>
</evidence>
<gene>
    <name evidence="12" type="ORF">C9374_008353</name>
</gene>
<dbReference type="InterPro" id="IPR016164">
    <property type="entry name" value="FAD-linked_Oxase-like_C"/>
</dbReference>
<evidence type="ECO:0000256" key="6">
    <source>
        <dbReference type="ARBA" id="ARBA00022946"/>
    </source>
</evidence>
<dbReference type="Gene3D" id="3.30.465.10">
    <property type="match status" value="1"/>
</dbReference>
<dbReference type="Pfam" id="PF01565">
    <property type="entry name" value="FAD_binding_4"/>
    <property type="match status" value="1"/>
</dbReference>
<evidence type="ECO:0000313" key="13">
    <source>
        <dbReference type="Proteomes" id="UP000816034"/>
    </source>
</evidence>
<dbReference type="EC" id="1.1.2.4" evidence="9"/>
<dbReference type="RefSeq" id="XP_044545472.1">
    <property type="nucleotide sequence ID" value="XM_044698420.1"/>
</dbReference>
<dbReference type="GO" id="GO:0008720">
    <property type="term" value="F:D-lactate dehydrogenase (NAD+) activity"/>
    <property type="evidence" value="ECO:0007669"/>
    <property type="project" value="TreeGrafter"/>
</dbReference>
<dbReference type="EMBL" id="PYSW02000034">
    <property type="protein sequence ID" value="KAG2378210.1"/>
    <property type="molecule type" value="Genomic_DNA"/>
</dbReference>
<evidence type="ECO:0000313" key="12">
    <source>
        <dbReference type="EMBL" id="KAG2378210.1"/>
    </source>
</evidence>
<dbReference type="Gene3D" id="1.10.45.10">
    <property type="entry name" value="Vanillyl-alcohol Oxidase, Chain A, domain 4"/>
    <property type="match status" value="1"/>
</dbReference>
<dbReference type="SUPFAM" id="SSF56176">
    <property type="entry name" value="FAD-binding/transporter-associated domain-like"/>
    <property type="match status" value="1"/>
</dbReference>